<sequence length="417" mass="45903">MEAAYQSTRDKVRRLLDERRALHKERLGCEADMEEHSSMHLYAAFKTNIAAVRWCGNTLGSRLLAEARGGALRTRIYRQRYDVNVTETVCSACGGVEETMQHLLLECPAIVPATDVGTRIEQALGFTEENKHVMCSKRRLEAWWKCSRYGRTRRIEQRTLPLPPSSDAAVGDEGEANLDLDLSALRFKSDEPRFPRSFCSAPCRLGQAKLQLEGDTCCWLCSNCSQFQILADEFHCRECPLGTVPDPESKARCLPLPEEFLSYGDPWAVAALAVAALGAASVAFVALVFRAYSGTPVVKASGRELSSLLLLGILLSFALTPVIVAKPSPWSCALTRFFLGFCYAICYAALLCKTIRTARIFGGQQPCRLRYTSPKSQLLLAGLLVSVQASAPTPVELRDVGNGAPLIFCKERALKGL</sequence>
<keyword evidence="2" id="KW-1185">Reference proteome</keyword>
<evidence type="ECO:0000313" key="1">
    <source>
        <dbReference type="EMBL" id="KAG0433953.1"/>
    </source>
</evidence>
<organism evidence="1 2">
    <name type="scientific">Ixodes persulcatus</name>
    <name type="common">Taiga tick</name>
    <dbReference type="NCBI Taxonomy" id="34615"/>
    <lineage>
        <taxon>Eukaryota</taxon>
        <taxon>Metazoa</taxon>
        <taxon>Ecdysozoa</taxon>
        <taxon>Arthropoda</taxon>
        <taxon>Chelicerata</taxon>
        <taxon>Arachnida</taxon>
        <taxon>Acari</taxon>
        <taxon>Parasitiformes</taxon>
        <taxon>Ixodida</taxon>
        <taxon>Ixodoidea</taxon>
        <taxon>Ixodidae</taxon>
        <taxon>Ixodinae</taxon>
        <taxon>Ixodes</taxon>
    </lineage>
</organism>
<protein>
    <submittedName>
        <fullName evidence="1">Uncharacterized protein</fullName>
    </submittedName>
</protein>
<dbReference type="EMBL" id="JABSTQ010008884">
    <property type="protein sequence ID" value="KAG0433953.1"/>
    <property type="molecule type" value="Genomic_DNA"/>
</dbReference>
<accession>A0AC60QJ03</accession>
<gene>
    <name evidence="1" type="ORF">HPB47_019454</name>
</gene>
<dbReference type="Proteomes" id="UP000805193">
    <property type="component" value="Unassembled WGS sequence"/>
</dbReference>
<comment type="caution">
    <text evidence="1">The sequence shown here is derived from an EMBL/GenBank/DDBJ whole genome shotgun (WGS) entry which is preliminary data.</text>
</comment>
<evidence type="ECO:0000313" key="2">
    <source>
        <dbReference type="Proteomes" id="UP000805193"/>
    </source>
</evidence>
<proteinExistence type="predicted"/>
<name>A0AC60QJ03_IXOPE</name>
<reference evidence="1 2" key="1">
    <citation type="journal article" date="2020" name="Cell">
        <title>Large-Scale Comparative Analyses of Tick Genomes Elucidate Their Genetic Diversity and Vector Capacities.</title>
        <authorList>
            <consortium name="Tick Genome and Microbiome Consortium (TIGMIC)"/>
            <person name="Jia N."/>
            <person name="Wang J."/>
            <person name="Shi W."/>
            <person name="Du L."/>
            <person name="Sun Y."/>
            <person name="Zhan W."/>
            <person name="Jiang J.F."/>
            <person name="Wang Q."/>
            <person name="Zhang B."/>
            <person name="Ji P."/>
            <person name="Bell-Sakyi L."/>
            <person name="Cui X.M."/>
            <person name="Yuan T.T."/>
            <person name="Jiang B.G."/>
            <person name="Yang W.F."/>
            <person name="Lam T.T."/>
            <person name="Chang Q.C."/>
            <person name="Ding S.J."/>
            <person name="Wang X.J."/>
            <person name="Zhu J.G."/>
            <person name="Ruan X.D."/>
            <person name="Zhao L."/>
            <person name="Wei J.T."/>
            <person name="Ye R.Z."/>
            <person name="Que T.C."/>
            <person name="Du C.H."/>
            <person name="Zhou Y.H."/>
            <person name="Cheng J.X."/>
            <person name="Dai P.F."/>
            <person name="Guo W.B."/>
            <person name="Han X.H."/>
            <person name="Huang E.J."/>
            <person name="Li L.F."/>
            <person name="Wei W."/>
            <person name="Gao Y.C."/>
            <person name="Liu J.Z."/>
            <person name="Shao H.Z."/>
            <person name="Wang X."/>
            <person name="Wang C.C."/>
            <person name="Yang T.C."/>
            <person name="Huo Q.B."/>
            <person name="Li W."/>
            <person name="Chen H.Y."/>
            <person name="Chen S.E."/>
            <person name="Zhou L.G."/>
            <person name="Ni X.B."/>
            <person name="Tian J.H."/>
            <person name="Sheng Y."/>
            <person name="Liu T."/>
            <person name="Pan Y.S."/>
            <person name="Xia L.Y."/>
            <person name="Li J."/>
            <person name="Zhao F."/>
            <person name="Cao W.C."/>
        </authorList>
    </citation>
    <scope>NUCLEOTIDE SEQUENCE [LARGE SCALE GENOMIC DNA]</scope>
    <source>
        <tissue evidence="1">Larvae</tissue>
    </source>
</reference>